<reference evidence="1" key="1">
    <citation type="submission" date="2012-11" db="EMBL/GenBank/DDBJ databases">
        <title>Permanent draft genomes of Rhodopirellula europaea strain SH398 and 6C.</title>
        <authorList>
            <person name="Richter M."/>
            <person name="Richter-Heitmann T."/>
            <person name="Frank C."/>
            <person name="Harder J."/>
            <person name="Glockner F.O."/>
        </authorList>
    </citation>
    <scope>NUCLEOTIDE SEQUENCE</scope>
    <source>
        <strain evidence="1">6C</strain>
    </source>
</reference>
<evidence type="ECO:0000313" key="2">
    <source>
        <dbReference type="Proteomes" id="UP000011529"/>
    </source>
</evidence>
<evidence type="ECO:0000313" key="1">
    <source>
        <dbReference type="EMBL" id="EMB18456.1"/>
    </source>
</evidence>
<dbReference type="PATRIC" id="fig|1263867.3.peg.862"/>
<name>M2A8V1_9BACT</name>
<comment type="caution">
    <text evidence="1">The sequence shown here is derived from an EMBL/GenBank/DDBJ whole genome shotgun (WGS) entry which is preliminary data.</text>
</comment>
<dbReference type="EMBL" id="ANMO01000042">
    <property type="protein sequence ID" value="EMB18456.1"/>
    <property type="molecule type" value="Genomic_DNA"/>
</dbReference>
<keyword evidence="2" id="KW-1185">Reference proteome</keyword>
<dbReference type="AlphaFoldDB" id="M2A8V1"/>
<organism evidence="1 2">
    <name type="scientific">Rhodopirellula europaea 6C</name>
    <dbReference type="NCBI Taxonomy" id="1263867"/>
    <lineage>
        <taxon>Bacteria</taxon>
        <taxon>Pseudomonadati</taxon>
        <taxon>Planctomycetota</taxon>
        <taxon>Planctomycetia</taxon>
        <taxon>Pirellulales</taxon>
        <taxon>Pirellulaceae</taxon>
        <taxon>Rhodopirellula</taxon>
    </lineage>
</organism>
<protein>
    <submittedName>
        <fullName evidence="1">Uncharacterized protein</fullName>
    </submittedName>
</protein>
<accession>M2A8V1</accession>
<gene>
    <name evidence="1" type="ORF">RE6C_00808</name>
</gene>
<dbReference type="Proteomes" id="UP000011529">
    <property type="component" value="Unassembled WGS sequence"/>
</dbReference>
<proteinExistence type="predicted"/>
<reference evidence="1" key="2">
    <citation type="journal article" date="2013" name="Mar. Genomics">
        <title>Expression of sulfatases in Rhodopirellula baltica and the diversity of sulfatases in the genus Rhodopirellula.</title>
        <authorList>
            <person name="Wegner C.E."/>
            <person name="Richter-Heitmann T."/>
            <person name="Klindworth A."/>
            <person name="Klockow C."/>
            <person name="Richter M."/>
            <person name="Achstetter T."/>
            <person name="Glockner F.O."/>
            <person name="Harder J."/>
        </authorList>
    </citation>
    <scope>NUCLEOTIDE SEQUENCE [LARGE SCALE GENOMIC DNA]</scope>
    <source>
        <strain evidence="1">6C</strain>
    </source>
</reference>
<sequence length="75" mass="8720">MEYENPAHRVGFFHWVEAGKEPSRRPGSTWRSFFAEQIHSLEGVLLGRLAWFPSIGSTAMWNMAYGNCKMDIENW</sequence>